<sequence>MSRFEDNLTNEILINTKSRSLFELVRDAIKLARHFVISGREAGFAQESQNVASEVLAQIAYGEDEYDDIIEVVEEEIIIDRKNPSKSSSREFVSMSDFDKGGKSHKSERKL</sequence>
<dbReference type="EMBL" id="CCEJ010000012">
    <property type="protein sequence ID" value="CDR35046.1"/>
    <property type="molecule type" value="Genomic_DNA"/>
</dbReference>
<protein>
    <submittedName>
        <fullName evidence="2">Uncharacterized protein</fullName>
    </submittedName>
</protein>
<reference evidence="2" key="1">
    <citation type="submission" date="2013-12" db="EMBL/GenBank/DDBJ databases">
        <authorList>
            <person name="Linke B."/>
        </authorList>
    </citation>
    <scope>NUCLEOTIDE SEQUENCE [LARGE SCALE GENOMIC DNA]</scope>
    <source>
        <strain evidence="2">CRIB-18</strain>
    </source>
</reference>
<accession>A0A090D100</accession>
<dbReference type="Proteomes" id="UP000031552">
    <property type="component" value="Unassembled WGS sequence"/>
</dbReference>
<organism evidence="2 3">
    <name type="scientific">Candidatus Criblamydia sequanensis CRIB-18</name>
    <dbReference type="NCBI Taxonomy" id="1437425"/>
    <lineage>
        <taxon>Bacteria</taxon>
        <taxon>Pseudomonadati</taxon>
        <taxon>Chlamydiota</taxon>
        <taxon>Chlamydiia</taxon>
        <taxon>Parachlamydiales</taxon>
        <taxon>Candidatus Criblamydiaceae</taxon>
        <taxon>Candidatus Criblamydia</taxon>
    </lineage>
</organism>
<evidence type="ECO:0000313" key="2">
    <source>
        <dbReference type="EMBL" id="CDR35046.1"/>
    </source>
</evidence>
<comment type="caution">
    <text evidence="2">The sequence shown here is derived from an EMBL/GenBank/DDBJ whole genome shotgun (WGS) entry which is preliminary data.</text>
</comment>
<keyword evidence="3" id="KW-1185">Reference proteome</keyword>
<feature type="region of interest" description="Disordered" evidence="1">
    <location>
        <begin position="82"/>
        <end position="111"/>
    </location>
</feature>
<dbReference type="STRING" id="1437425.CSEC_2240"/>
<gene>
    <name evidence="2" type="ORF">CSEC_2240</name>
</gene>
<dbReference type="OrthoDB" id="22089at2"/>
<evidence type="ECO:0000256" key="1">
    <source>
        <dbReference type="SAM" id="MobiDB-lite"/>
    </source>
</evidence>
<proteinExistence type="predicted"/>
<dbReference type="RefSeq" id="WP_041018601.1">
    <property type="nucleotide sequence ID" value="NZ_CCEJ010000012.1"/>
</dbReference>
<evidence type="ECO:0000313" key="3">
    <source>
        <dbReference type="Proteomes" id="UP000031552"/>
    </source>
</evidence>
<dbReference type="AlphaFoldDB" id="A0A090D100"/>
<name>A0A090D100_9BACT</name>
<reference evidence="2" key="2">
    <citation type="submission" date="2014-09" db="EMBL/GenBank/DDBJ databases">
        <title>Criblamydia sequanensis harbors a mega-plasmid encoding arsenite resistance.</title>
        <authorList>
            <person name="Bertelli C."/>
            <person name="Goesmann A."/>
            <person name="Greub G."/>
        </authorList>
    </citation>
    <scope>NUCLEOTIDE SEQUENCE [LARGE SCALE GENOMIC DNA]</scope>
    <source>
        <strain evidence="2">CRIB-18</strain>
    </source>
</reference>